<reference evidence="2" key="2">
    <citation type="submission" date="2023-05" db="EMBL/GenBank/DDBJ databases">
        <authorList>
            <consortium name="Lawrence Berkeley National Laboratory"/>
            <person name="Steindorff A."/>
            <person name="Hensen N."/>
            <person name="Bonometti L."/>
            <person name="Westerberg I."/>
            <person name="Brannstrom I.O."/>
            <person name="Guillou S."/>
            <person name="Cros-Aarteil S."/>
            <person name="Calhoun S."/>
            <person name="Haridas S."/>
            <person name="Kuo A."/>
            <person name="Mondo S."/>
            <person name="Pangilinan J."/>
            <person name="Riley R."/>
            <person name="Labutti K."/>
            <person name="Andreopoulos B."/>
            <person name="Lipzen A."/>
            <person name="Chen C."/>
            <person name="Yanf M."/>
            <person name="Daum C."/>
            <person name="Ng V."/>
            <person name="Clum A."/>
            <person name="Ohm R."/>
            <person name="Martin F."/>
            <person name="Silar P."/>
            <person name="Natvig D."/>
            <person name="Lalanne C."/>
            <person name="Gautier V."/>
            <person name="Ament-Velasquez S.L."/>
            <person name="Kruys A."/>
            <person name="Hutchinson M.I."/>
            <person name="Powell A.J."/>
            <person name="Barry K."/>
            <person name="Miller A.N."/>
            <person name="Grigoriev I.V."/>
            <person name="Debuchy R."/>
            <person name="Gladieux P."/>
            <person name="Thoren M.H."/>
            <person name="Johannesson H."/>
        </authorList>
    </citation>
    <scope>NUCLEOTIDE SEQUENCE</scope>
    <source>
        <strain evidence="2">PSN293</strain>
    </source>
</reference>
<feature type="compositionally biased region" description="Basic and acidic residues" evidence="1">
    <location>
        <begin position="297"/>
        <end position="313"/>
    </location>
</feature>
<comment type="caution">
    <text evidence="2">The sequence shown here is derived from an EMBL/GenBank/DDBJ whole genome shotgun (WGS) entry which is preliminary data.</text>
</comment>
<dbReference type="AlphaFoldDB" id="A0AAN7BBF4"/>
<evidence type="ECO:0008006" key="4">
    <source>
        <dbReference type="Google" id="ProtNLM"/>
    </source>
</evidence>
<protein>
    <recommendedName>
        <fullName evidence="4">Major facilitator superfamily transporter</fullName>
    </recommendedName>
</protein>
<evidence type="ECO:0000313" key="3">
    <source>
        <dbReference type="Proteomes" id="UP001301769"/>
    </source>
</evidence>
<dbReference type="PANTHER" id="PTHR36205">
    <property type="entry name" value="CHROMOSOME 19, WHOLE GENOME SHOTGUN SEQUENCE"/>
    <property type="match status" value="1"/>
</dbReference>
<name>A0AAN7BBF4_9PEZI</name>
<accession>A0AAN7BBF4</accession>
<reference evidence="2" key="1">
    <citation type="journal article" date="2023" name="Mol. Phylogenet. Evol.">
        <title>Genome-scale phylogeny and comparative genomics of the fungal order Sordariales.</title>
        <authorList>
            <person name="Hensen N."/>
            <person name="Bonometti L."/>
            <person name="Westerberg I."/>
            <person name="Brannstrom I.O."/>
            <person name="Guillou S."/>
            <person name="Cros-Aarteil S."/>
            <person name="Calhoun S."/>
            <person name="Haridas S."/>
            <person name="Kuo A."/>
            <person name="Mondo S."/>
            <person name="Pangilinan J."/>
            <person name="Riley R."/>
            <person name="LaButti K."/>
            <person name="Andreopoulos B."/>
            <person name="Lipzen A."/>
            <person name="Chen C."/>
            <person name="Yan M."/>
            <person name="Daum C."/>
            <person name="Ng V."/>
            <person name="Clum A."/>
            <person name="Steindorff A."/>
            <person name="Ohm R.A."/>
            <person name="Martin F."/>
            <person name="Silar P."/>
            <person name="Natvig D.O."/>
            <person name="Lalanne C."/>
            <person name="Gautier V."/>
            <person name="Ament-Velasquez S.L."/>
            <person name="Kruys A."/>
            <person name="Hutchinson M.I."/>
            <person name="Powell A.J."/>
            <person name="Barry K."/>
            <person name="Miller A.N."/>
            <person name="Grigoriev I.V."/>
            <person name="Debuchy R."/>
            <person name="Gladieux P."/>
            <person name="Hiltunen Thoren M."/>
            <person name="Johannesson H."/>
        </authorList>
    </citation>
    <scope>NUCLEOTIDE SEQUENCE</scope>
    <source>
        <strain evidence="2">PSN293</strain>
    </source>
</reference>
<dbReference type="PANTHER" id="PTHR36205:SF2">
    <property type="entry name" value="MAJOR FACILITATOR SUPERFAMILY TRANSPORTER"/>
    <property type="match status" value="1"/>
</dbReference>
<proteinExistence type="predicted"/>
<dbReference type="Pfam" id="PF11885">
    <property type="entry name" value="DUF3405"/>
    <property type="match status" value="1"/>
</dbReference>
<sequence>MILSLSKNRGRGRGLGRPKSVFTVMVLIALVYYCLLKGEEIRLARVTSEKFPKTITTQTVLEVPAEDFGQIQPPPAQDEAPGQEEENNVPPTETTFSSTEAIPEKTQAPSPIPAPEDNTPEPVVDPAERARQIQAEYAAEYEALRHSPGAGLIYGATVAKLKNQNTRSSAQEKDLSKTEEQRFAFNPYPKYNSREWRAAHDADHVPCDGPAGSVMRDIGVFKGWPWDFPEPGFGSYEVLGMDKNLCFERGGRLGQYGLQSRPDGGEFVEWSTVDWGLLQNQCVRKNKDRFGSAADDDSSKVDRVSNETKPRRESRTAVLLRSYTGKEYSENDKQAIRSMVTELNLRTGGEYQVYLFVHVKRPDDIFGDRNAYQFVMQKEVPREFWGMTVLWNDDSVRRMYPKLDETASKVHNAQYLSVQKFMHEHREFDFVWNWEVDSRAVGHQYDFVSKLAEFSKRQPRKGLWERNERFYIRDVHGEYDGQFRKTIEVLYGNDTVWGAPEVAGVTPLGPKPPTRTPQEDDYQWGVGEEADLITLSPIFNPVNSGWILGGEIWGFGEVGKSLPRRATIITQSRLSRRLLDLMHAEDRSGNHVASEMMPQTIALLHGLKAVYAPMPVFFDRPWTGVQLERWFNGGPRRESGGFGSAMGWGRERRFQGSTWYYRADPPQRMYNNWMGYEDTGFGGDEWERVHGRPCLPALMFHPIKDVRERGPGYESKSDLPYR</sequence>
<organism evidence="2 3">
    <name type="scientific">Rhypophila decipiens</name>
    <dbReference type="NCBI Taxonomy" id="261697"/>
    <lineage>
        <taxon>Eukaryota</taxon>
        <taxon>Fungi</taxon>
        <taxon>Dikarya</taxon>
        <taxon>Ascomycota</taxon>
        <taxon>Pezizomycotina</taxon>
        <taxon>Sordariomycetes</taxon>
        <taxon>Sordariomycetidae</taxon>
        <taxon>Sordariales</taxon>
        <taxon>Naviculisporaceae</taxon>
        <taxon>Rhypophila</taxon>
    </lineage>
</organism>
<feature type="region of interest" description="Disordered" evidence="1">
    <location>
        <begin position="63"/>
        <end position="125"/>
    </location>
</feature>
<feature type="region of interest" description="Disordered" evidence="1">
    <location>
        <begin position="289"/>
        <end position="313"/>
    </location>
</feature>
<dbReference type="EMBL" id="MU858062">
    <property type="protein sequence ID" value="KAK4217162.1"/>
    <property type="molecule type" value="Genomic_DNA"/>
</dbReference>
<evidence type="ECO:0000313" key="2">
    <source>
        <dbReference type="EMBL" id="KAK4217162.1"/>
    </source>
</evidence>
<gene>
    <name evidence="2" type="ORF">QBC37DRAFT_63327</name>
</gene>
<dbReference type="InterPro" id="IPR021822">
    <property type="entry name" value="DUF3405"/>
</dbReference>
<keyword evidence="3" id="KW-1185">Reference proteome</keyword>
<dbReference type="Proteomes" id="UP001301769">
    <property type="component" value="Unassembled WGS sequence"/>
</dbReference>
<evidence type="ECO:0000256" key="1">
    <source>
        <dbReference type="SAM" id="MobiDB-lite"/>
    </source>
</evidence>